<gene>
    <name evidence="4" type="primary">atsA_3</name>
    <name evidence="4" type="ORF">PS710_02358</name>
</gene>
<evidence type="ECO:0000256" key="2">
    <source>
        <dbReference type="SAM" id="SignalP"/>
    </source>
</evidence>
<evidence type="ECO:0000256" key="1">
    <source>
        <dbReference type="ARBA" id="ARBA00008779"/>
    </source>
</evidence>
<dbReference type="PANTHER" id="PTHR42693">
    <property type="entry name" value="ARYLSULFATASE FAMILY MEMBER"/>
    <property type="match status" value="1"/>
</dbReference>
<keyword evidence="4" id="KW-0378">Hydrolase</keyword>
<sequence length="559" mass="62345" precursor="true">MRWMTKLMLALMVAVCSHAAMAADERPNFLIIVADDLGYSDLGSFGGEISTPNIDSLARDGVRLSNFHTAPTCSPTRAMMLSGADSHVAGLGNMGELLQPFQQGKPGYEGYLNERMVTVGQVLQDAGYNTYTTGKWHLGRTEETSPKARGFDRSFILVQGGASHFDDQHAIIAKDPKAIYREDGKQVEVPKGFFSSEFYTDRLIDYIDADKDSNKPFMAVLSYTAPHWPLHAPDDWLDKYKGRYAAGYEPIRQARLERQKQLGIVAADTTPNTPMAKGLPGWNQLSEEQRQREARNMEIYAAMVSNMDYHIGRLLQYLEKTGKLDNTFIVFISDNGADGNSPLDLPGNKEWLASDFDNSLKNLGHKGSYADYGAQWAQVSSTPYPLFKGFTNEGGIRAPAIISAKMLKKAHLQGTLNNDVVHVMDLMPTLLDLAGVPALGETFHGRPVQTISGKSMRPLLEGQAMAERQIGWELFGRKALRKGDWKITLVNPPYGTSNWQLYNLKSDPAESRDLAQAEPAKMKEMLVAWDQYAKENNVLDGKFEVKYGFQTCLYEYCFK</sequence>
<evidence type="ECO:0000313" key="4">
    <source>
        <dbReference type="EMBL" id="VVN97160.1"/>
    </source>
</evidence>
<dbReference type="InterPro" id="IPR050738">
    <property type="entry name" value="Sulfatase"/>
</dbReference>
<dbReference type="Proteomes" id="UP000381093">
    <property type="component" value="Unassembled WGS sequence"/>
</dbReference>
<dbReference type="Gene3D" id="3.40.720.10">
    <property type="entry name" value="Alkaline Phosphatase, subunit A"/>
    <property type="match status" value="1"/>
</dbReference>
<dbReference type="CDD" id="cd16025">
    <property type="entry name" value="PAS_like"/>
    <property type="match status" value="1"/>
</dbReference>
<proteinExistence type="inferred from homology"/>
<dbReference type="SUPFAM" id="SSF53649">
    <property type="entry name" value="Alkaline phosphatase-like"/>
    <property type="match status" value="1"/>
</dbReference>
<dbReference type="Pfam" id="PF00884">
    <property type="entry name" value="Sulfatase"/>
    <property type="match status" value="1"/>
</dbReference>
<organism evidence="4 5">
    <name type="scientific">Pseudomonas fluorescens</name>
    <dbReference type="NCBI Taxonomy" id="294"/>
    <lineage>
        <taxon>Bacteria</taxon>
        <taxon>Pseudomonadati</taxon>
        <taxon>Pseudomonadota</taxon>
        <taxon>Gammaproteobacteria</taxon>
        <taxon>Pseudomonadales</taxon>
        <taxon>Pseudomonadaceae</taxon>
        <taxon>Pseudomonas</taxon>
    </lineage>
</organism>
<keyword evidence="2" id="KW-0732">Signal</keyword>
<feature type="chain" id="PRO_5022756653" evidence="2">
    <location>
        <begin position="23"/>
        <end position="559"/>
    </location>
</feature>
<comment type="similarity">
    <text evidence="1">Belongs to the sulfatase family.</text>
</comment>
<feature type="domain" description="Sulfatase N-terminal" evidence="3">
    <location>
        <begin position="27"/>
        <end position="436"/>
    </location>
</feature>
<dbReference type="EC" id="3.1.6.1" evidence="4"/>
<dbReference type="GO" id="GO:0004065">
    <property type="term" value="F:arylsulfatase activity"/>
    <property type="evidence" value="ECO:0007669"/>
    <property type="project" value="UniProtKB-EC"/>
</dbReference>
<dbReference type="EMBL" id="CABVHW010000006">
    <property type="protein sequence ID" value="VVN97160.1"/>
    <property type="molecule type" value="Genomic_DNA"/>
</dbReference>
<reference evidence="4 5" key="1">
    <citation type="submission" date="2019-09" db="EMBL/GenBank/DDBJ databases">
        <authorList>
            <person name="Chandra G."/>
            <person name="Truman W A."/>
        </authorList>
    </citation>
    <scope>NUCLEOTIDE SEQUENCE [LARGE SCALE GENOMIC DNA]</scope>
    <source>
        <strain evidence="4">PS710</strain>
    </source>
</reference>
<dbReference type="AlphaFoldDB" id="A0A5E7BZK7"/>
<evidence type="ECO:0000259" key="3">
    <source>
        <dbReference type="Pfam" id="PF00884"/>
    </source>
</evidence>
<dbReference type="Gene3D" id="3.30.1120.10">
    <property type="match status" value="1"/>
</dbReference>
<dbReference type="PANTHER" id="PTHR42693:SF33">
    <property type="entry name" value="ARYLSULFATASE"/>
    <property type="match status" value="1"/>
</dbReference>
<dbReference type="RefSeq" id="WP_150764658.1">
    <property type="nucleotide sequence ID" value="NZ_CABVHW010000006.1"/>
</dbReference>
<feature type="signal peptide" evidence="2">
    <location>
        <begin position="1"/>
        <end position="22"/>
    </location>
</feature>
<dbReference type="InterPro" id="IPR000917">
    <property type="entry name" value="Sulfatase_N"/>
</dbReference>
<name>A0A5E7BZK7_PSEFL</name>
<protein>
    <submittedName>
        <fullName evidence="4">Arylsulfatase</fullName>
        <ecNumber evidence="4">3.1.6.1</ecNumber>
    </submittedName>
</protein>
<dbReference type="InterPro" id="IPR017850">
    <property type="entry name" value="Alkaline_phosphatase_core_sf"/>
</dbReference>
<accession>A0A5E7BZK7</accession>
<evidence type="ECO:0000313" key="5">
    <source>
        <dbReference type="Proteomes" id="UP000381093"/>
    </source>
</evidence>